<dbReference type="RefSeq" id="WP_344458044.1">
    <property type="nucleotide sequence ID" value="NZ_BAAATZ010000037.1"/>
</dbReference>
<sequence>MNDIPPTGPASAPKKKLLLILGGALAVVLIAGLLIATLFSSGGGPTSVTESFLGAMRDGDRAKAASLTCADHDLNDAIAFPSDQGEISWKVTGEQVSGDTASVSLSVTLSVDGDSLTRDTTAKLVKQNGEWKICGLADNG</sequence>
<dbReference type="InterPro" id="IPR032710">
    <property type="entry name" value="NTF2-like_dom_sf"/>
</dbReference>
<accession>A0ABP6HAI3</accession>
<keyword evidence="3" id="KW-1185">Reference proteome</keyword>
<dbReference type="Gene3D" id="3.10.450.50">
    <property type="match status" value="1"/>
</dbReference>
<proteinExistence type="predicted"/>
<evidence type="ECO:0000256" key="1">
    <source>
        <dbReference type="SAM" id="Phobius"/>
    </source>
</evidence>
<evidence type="ECO:0000313" key="3">
    <source>
        <dbReference type="Proteomes" id="UP001501842"/>
    </source>
</evidence>
<reference evidence="3" key="1">
    <citation type="journal article" date="2019" name="Int. J. Syst. Evol. Microbiol.">
        <title>The Global Catalogue of Microorganisms (GCM) 10K type strain sequencing project: providing services to taxonomists for standard genome sequencing and annotation.</title>
        <authorList>
            <consortium name="The Broad Institute Genomics Platform"/>
            <consortium name="The Broad Institute Genome Sequencing Center for Infectious Disease"/>
            <person name="Wu L."/>
            <person name="Ma J."/>
        </authorList>
    </citation>
    <scope>NUCLEOTIDE SEQUENCE [LARGE SCALE GENOMIC DNA]</scope>
    <source>
        <strain evidence="3">JCM 8201</strain>
    </source>
</reference>
<dbReference type="SUPFAM" id="SSF54427">
    <property type="entry name" value="NTF2-like"/>
    <property type="match status" value="1"/>
</dbReference>
<gene>
    <name evidence="2" type="ORF">GCM10010439_72510</name>
</gene>
<keyword evidence="1" id="KW-0812">Transmembrane</keyword>
<feature type="transmembrane region" description="Helical" evidence="1">
    <location>
        <begin position="17"/>
        <end position="39"/>
    </location>
</feature>
<comment type="caution">
    <text evidence="2">The sequence shown here is derived from an EMBL/GenBank/DDBJ whole genome shotgun (WGS) entry which is preliminary data.</text>
</comment>
<name>A0ABP6HAI3_9ACTN</name>
<dbReference type="EMBL" id="BAAATZ010000037">
    <property type="protein sequence ID" value="GAA2738442.1"/>
    <property type="molecule type" value="Genomic_DNA"/>
</dbReference>
<keyword evidence="1" id="KW-0472">Membrane</keyword>
<evidence type="ECO:0008006" key="4">
    <source>
        <dbReference type="Google" id="ProtNLM"/>
    </source>
</evidence>
<dbReference type="Proteomes" id="UP001501842">
    <property type="component" value="Unassembled WGS sequence"/>
</dbReference>
<keyword evidence="1" id="KW-1133">Transmembrane helix</keyword>
<protein>
    <recommendedName>
        <fullName evidence="4">DUF4878 domain-containing protein</fullName>
    </recommendedName>
</protein>
<evidence type="ECO:0000313" key="2">
    <source>
        <dbReference type="EMBL" id="GAA2738442.1"/>
    </source>
</evidence>
<organism evidence="2 3">
    <name type="scientific">Actinocorallia aurantiaca</name>
    <dbReference type="NCBI Taxonomy" id="46204"/>
    <lineage>
        <taxon>Bacteria</taxon>
        <taxon>Bacillati</taxon>
        <taxon>Actinomycetota</taxon>
        <taxon>Actinomycetes</taxon>
        <taxon>Streptosporangiales</taxon>
        <taxon>Thermomonosporaceae</taxon>
        <taxon>Actinocorallia</taxon>
    </lineage>
</organism>